<dbReference type="InterPro" id="IPR005297">
    <property type="entry name" value="Lipoprotein_repeat"/>
</dbReference>
<dbReference type="AlphaFoldDB" id="A0A1I6D431"/>
<dbReference type="EMBL" id="FOYL01000001">
    <property type="protein sequence ID" value="SFR00067.1"/>
    <property type="molecule type" value="Genomic_DNA"/>
</dbReference>
<proteinExistence type="predicted"/>
<feature type="chain" id="PRO_5039321591" evidence="2">
    <location>
        <begin position="31"/>
        <end position="309"/>
    </location>
</feature>
<evidence type="ECO:0000256" key="1">
    <source>
        <dbReference type="SAM" id="MobiDB-lite"/>
    </source>
</evidence>
<feature type="signal peptide" evidence="2">
    <location>
        <begin position="1"/>
        <end position="30"/>
    </location>
</feature>
<keyword evidence="4" id="KW-1185">Reference proteome</keyword>
<dbReference type="PANTHER" id="PTHR39335:SF1">
    <property type="entry name" value="BLL4220 PROTEIN"/>
    <property type="match status" value="1"/>
</dbReference>
<evidence type="ECO:0000313" key="3">
    <source>
        <dbReference type="EMBL" id="SFR00067.1"/>
    </source>
</evidence>
<dbReference type="PANTHER" id="PTHR39335">
    <property type="entry name" value="BLL4220 PROTEIN"/>
    <property type="match status" value="1"/>
</dbReference>
<organism evidence="3 4">
    <name type="scientific">Lentzea waywayandensis</name>
    <dbReference type="NCBI Taxonomy" id="84724"/>
    <lineage>
        <taxon>Bacteria</taxon>
        <taxon>Bacillati</taxon>
        <taxon>Actinomycetota</taxon>
        <taxon>Actinomycetes</taxon>
        <taxon>Pseudonocardiales</taxon>
        <taxon>Pseudonocardiaceae</taxon>
        <taxon>Lentzea</taxon>
    </lineage>
</organism>
<dbReference type="Pfam" id="PF03640">
    <property type="entry name" value="Lipoprotein_15"/>
    <property type="match status" value="2"/>
</dbReference>
<evidence type="ECO:0000256" key="2">
    <source>
        <dbReference type="SAM" id="SignalP"/>
    </source>
</evidence>
<reference evidence="4" key="1">
    <citation type="submission" date="2016-10" db="EMBL/GenBank/DDBJ databases">
        <authorList>
            <person name="Varghese N."/>
            <person name="Submissions S."/>
        </authorList>
    </citation>
    <scope>NUCLEOTIDE SEQUENCE [LARGE SCALE GENOMIC DNA]</scope>
    <source>
        <strain evidence="4">DSM 44232</strain>
    </source>
</reference>
<name>A0A1I6D431_9PSEU</name>
<gene>
    <name evidence="3" type="ORF">SAMN04488564_1011008</name>
</gene>
<dbReference type="Proteomes" id="UP000198583">
    <property type="component" value="Unassembled WGS sequence"/>
</dbReference>
<dbReference type="PROSITE" id="PS51257">
    <property type="entry name" value="PROKAR_LIPOPROTEIN"/>
    <property type="match status" value="1"/>
</dbReference>
<evidence type="ECO:0000313" key="4">
    <source>
        <dbReference type="Proteomes" id="UP000198583"/>
    </source>
</evidence>
<feature type="compositionally biased region" description="Polar residues" evidence="1">
    <location>
        <begin position="64"/>
        <end position="75"/>
    </location>
</feature>
<feature type="compositionally biased region" description="Polar residues" evidence="1">
    <location>
        <begin position="26"/>
        <end position="43"/>
    </location>
</feature>
<keyword evidence="2" id="KW-0732">Signal</keyword>
<feature type="region of interest" description="Disordered" evidence="1">
    <location>
        <begin position="26"/>
        <end position="83"/>
    </location>
</feature>
<dbReference type="OrthoDB" id="597632at2"/>
<accession>A0A1I6D431</accession>
<dbReference type="GO" id="GO:0043448">
    <property type="term" value="P:alkane catabolic process"/>
    <property type="evidence" value="ECO:0007669"/>
    <property type="project" value="TreeGrafter"/>
</dbReference>
<sequence length="309" mass="31907">MHRKRFGVLVALGAASVVVLSACGSTDAQSGTPAPAAQETQQPKGGADPVAESNVDGVDLFRGTNKSSKADQSSGDKAPAAAAPEVKAKWVELRSAEAGGLDPAVVNGVGRTIYWFSDDPVGTKVSNCNGECEKQWPPVVVGNGGKVMFSGIKRENIGFIKRNDGRTQVTLGGRPLYLFAKDQQAGDIKGQNVGNKWFVVNPEGKRAAAPVQTTTPPAPASGNGKPATFVSFFTGKDFDDFSGNNFATGGGVTASCADLRGGFRSLTTDGAVKIWSEPGCKGKSAVVTDDVRDTAALGLPAGVKSYVRA</sequence>
<dbReference type="STRING" id="84724.SAMN04488564_1011008"/>
<protein>
    <submittedName>
        <fullName evidence="3">Predicted lipoprotein with conserved Yx(FWY)xxD motif</fullName>
    </submittedName>
</protein>
<keyword evidence="3" id="KW-0449">Lipoprotein</keyword>